<dbReference type="Proteomes" id="UP000823749">
    <property type="component" value="Chromosome 7"/>
</dbReference>
<keyword evidence="2" id="KW-1185">Reference proteome</keyword>
<sequence length="62" mass="7040">MITYGILGFMIDVVKEIGMPVICLRTISPCFLWIIFCLPKLIEAGEIPFKGEFWWIVDCGGD</sequence>
<proteinExistence type="predicted"/>
<dbReference type="AlphaFoldDB" id="A0AAV6JN42"/>
<reference evidence="1" key="1">
    <citation type="submission" date="2020-08" db="EMBL/GenBank/DDBJ databases">
        <title>Plant Genome Project.</title>
        <authorList>
            <person name="Zhang R.-G."/>
        </authorList>
    </citation>
    <scope>NUCLEOTIDE SEQUENCE</scope>
    <source>
        <strain evidence="1">WSP0</strain>
        <tissue evidence="1">Leaf</tissue>
    </source>
</reference>
<name>A0AAV6JN42_9ERIC</name>
<organism evidence="1 2">
    <name type="scientific">Rhododendron griersonianum</name>
    <dbReference type="NCBI Taxonomy" id="479676"/>
    <lineage>
        <taxon>Eukaryota</taxon>
        <taxon>Viridiplantae</taxon>
        <taxon>Streptophyta</taxon>
        <taxon>Embryophyta</taxon>
        <taxon>Tracheophyta</taxon>
        <taxon>Spermatophyta</taxon>
        <taxon>Magnoliopsida</taxon>
        <taxon>eudicotyledons</taxon>
        <taxon>Gunneridae</taxon>
        <taxon>Pentapetalae</taxon>
        <taxon>asterids</taxon>
        <taxon>Ericales</taxon>
        <taxon>Ericaceae</taxon>
        <taxon>Ericoideae</taxon>
        <taxon>Rhodoreae</taxon>
        <taxon>Rhododendron</taxon>
    </lineage>
</organism>
<evidence type="ECO:0000313" key="1">
    <source>
        <dbReference type="EMBL" id="KAG5541217.1"/>
    </source>
</evidence>
<accession>A0AAV6JN42</accession>
<evidence type="ECO:0000313" key="2">
    <source>
        <dbReference type="Proteomes" id="UP000823749"/>
    </source>
</evidence>
<dbReference type="EMBL" id="JACTNZ010000007">
    <property type="protein sequence ID" value="KAG5541217.1"/>
    <property type="molecule type" value="Genomic_DNA"/>
</dbReference>
<dbReference type="Gene3D" id="3.40.50.2000">
    <property type="entry name" value="Glycogen Phosphorylase B"/>
    <property type="match status" value="1"/>
</dbReference>
<protein>
    <submittedName>
        <fullName evidence="1">Uncharacterized protein</fullName>
    </submittedName>
</protein>
<comment type="caution">
    <text evidence="1">The sequence shown here is derived from an EMBL/GenBank/DDBJ whole genome shotgun (WGS) entry which is preliminary data.</text>
</comment>
<gene>
    <name evidence="1" type="ORF">RHGRI_021158</name>
</gene>